<protein>
    <submittedName>
        <fullName evidence="1">Heptaprenyl diphosphate synthase subunit 1 superfamily protein</fullName>
    </submittedName>
</protein>
<dbReference type="Pfam" id="PF07307">
    <property type="entry name" value="HEPPP_synt_1"/>
    <property type="match status" value="1"/>
</dbReference>
<proteinExistence type="predicted"/>
<evidence type="ECO:0000313" key="2">
    <source>
        <dbReference type="Proteomes" id="UP000019249"/>
    </source>
</evidence>
<gene>
    <name evidence="1" type="ORF">MFLO_04865</name>
</gene>
<evidence type="ECO:0000313" key="1">
    <source>
        <dbReference type="EMBL" id="EUJ32925.1"/>
    </source>
</evidence>
<accession>A0ABN0RGB8</accession>
<sequence length="238" mass="27604">MTYQGSLTQLKEVERLVHDRTAYQFLKENFYGPETDKDQMLWLHESIRGSQLAETDKYRIITATLYVILAHDTHEQIDELGDTRQLSLKERELTVLAGDYYSALYYRTMAELGMIDLLGALQRGVQKMNTAKTNIYQLHVLTDAEYLSELTAASSAIFAEFARYFGKEESFLVLAEKTLLLKRLQEEQAFYESYHLSTLKRAYEHGFFAKESAAAFEDWLTNIIDTVKHEIKDLKNDL</sequence>
<comment type="caution">
    <text evidence="1">The sequence shown here is derived from an EMBL/GenBank/DDBJ whole genome shotgun (WGS) entry which is preliminary data.</text>
</comment>
<keyword evidence="2" id="KW-1185">Reference proteome</keyword>
<organism evidence="1 2">
    <name type="scientific">Listeria floridensis FSL S10-1187</name>
    <dbReference type="NCBI Taxonomy" id="1265817"/>
    <lineage>
        <taxon>Bacteria</taxon>
        <taxon>Bacillati</taxon>
        <taxon>Bacillota</taxon>
        <taxon>Bacilli</taxon>
        <taxon>Bacillales</taxon>
        <taxon>Listeriaceae</taxon>
        <taxon>Listeria</taxon>
    </lineage>
</organism>
<name>A0ABN0RGB8_9LIST</name>
<dbReference type="Gene3D" id="1.20.120.1450">
    <property type="match status" value="1"/>
</dbReference>
<dbReference type="Proteomes" id="UP000019249">
    <property type="component" value="Unassembled WGS sequence"/>
</dbReference>
<dbReference type="InterPro" id="IPR009920">
    <property type="entry name" value="HEPPP_synth_su1"/>
</dbReference>
<dbReference type="EMBL" id="AODF01000008">
    <property type="protein sequence ID" value="EUJ32925.1"/>
    <property type="molecule type" value="Genomic_DNA"/>
</dbReference>
<reference evidence="1 2" key="1">
    <citation type="journal article" date="2014" name="Int. J. Syst. Evol. Microbiol.">
        <title>Listeria floridensis sp. nov., Listeria aquatica sp. nov., Listeria cornellensis sp. nov., Listeria riparia sp. nov. and Listeria grandensis sp. nov., from agricultural and natural environments.</title>
        <authorList>
            <person name="den Bakker H.C."/>
            <person name="Warchocki S."/>
            <person name="Wright E.M."/>
            <person name="Allred A.F."/>
            <person name="Ahlstrom C."/>
            <person name="Manuel C.S."/>
            <person name="Stasiewicz M.J."/>
            <person name="Burrell A."/>
            <person name="Roof S."/>
            <person name="Strawn L."/>
            <person name="Fortes E.D."/>
            <person name="Nightingale K.K."/>
            <person name="Kephart D."/>
            <person name="Wiedmann M."/>
        </authorList>
    </citation>
    <scope>NUCLEOTIDE SEQUENCE [LARGE SCALE GENOMIC DNA]</scope>
    <source>
        <strain evidence="1 2">FSL S10-1187</strain>
    </source>
</reference>